<keyword evidence="3" id="KW-0805">Transcription regulation</keyword>
<feature type="compositionally biased region" description="Basic and acidic residues" evidence="8">
    <location>
        <begin position="124"/>
        <end position="138"/>
    </location>
</feature>
<feature type="compositionally biased region" description="Polar residues" evidence="8">
    <location>
        <begin position="145"/>
        <end position="166"/>
    </location>
</feature>
<feature type="region of interest" description="Disordered" evidence="8">
    <location>
        <begin position="1"/>
        <end position="31"/>
    </location>
</feature>
<dbReference type="InterPro" id="IPR004827">
    <property type="entry name" value="bZIP"/>
</dbReference>
<evidence type="ECO:0000313" key="11">
    <source>
        <dbReference type="Proteomes" id="UP000639772"/>
    </source>
</evidence>
<dbReference type="PANTHER" id="PTHR45967">
    <property type="entry name" value="G-BOX-BINDING FACTOR 3-RELATED"/>
    <property type="match status" value="1"/>
</dbReference>
<dbReference type="PANTHER" id="PTHR45967:SF2">
    <property type="entry name" value="BZIP TRANSCRIPTION FACTOR 68"/>
    <property type="match status" value="1"/>
</dbReference>
<feature type="compositionally biased region" description="Polar residues" evidence="8">
    <location>
        <begin position="18"/>
        <end position="30"/>
    </location>
</feature>
<evidence type="ECO:0000256" key="7">
    <source>
        <dbReference type="SAM" id="Coils"/>
    </source>
</evidence>
<name>A0A835UZ17_VANPL</name>
<dbReference type="GO" id="GO:0005634">
    <property type="term" value="C:nucleus"/>
    <property type="evidence" value="ECO:0007669"/>
    <property type="project" value="UniProtKB-SubCell"/>
</dbReference>
<feature type="compositionally biased region" description="Polar residues" evidence="8">
    <location>
        <begin position="200"/>
        <end position="212"/>
    </location>
</feature>
<dbReference type="InterPro" id="IPR045314">
    <property type="entry name" value="bZIP_plant_GBF1"/>
</dbReference>
<dbReference type="EMBL" id="JADCNM010000006">
    <property type="protein sequence ID" value="KAG0477715.1"/>
    <property type="molecule type" value="Genomic_DNA"/>
</dbReference>
<keyword evidence="7" id="KW-0175">Coiled coil</keyword>
<evidence type="ECO:0000313" key="10">
    <source>
        <dbReference type="EMBL" id="KAG0477715.1"/>
    </source>
</evidence>
<keyword evidence="4" id="KW-0238">DNA-binding</keyword>
<sequence length="422" mass="45039">MGNSEVDTQAKAPKASAQHEQPSVTSTSPATPVYADWSTFQAYSTIPPPGFFHSAVASSPPPHPYVWGAQHLLPPYGTPTPYVMYPHGGIYTHATMAPGPHAYGSYAMPSPNGNAENYGVVHGGDGEGKLSECKDKSPIKRSKGSLGSLNMITGKNNELGKTSGASGNEAYSQSGESGSEASSEGSDANSQNESSRKSGDAQNSVDATTQNGSSVHARTALGSQNGIACATSQPMLGQAVSIVPIPVPTTAGTLNGPATNLNIGMDFWGVANPSPAAPVRGKLPAFTPAPTIVPGAPSELWMQDERELKRQRRKQSNRESARRSRLRKQAECEDLYHRVEVLKEENASLRAELNRIKKEYEQLLSQNASLKESLGEIPEGTEELAHERNEKASNDVGLCRSQRLPIFCGTYDCFRSSVPLFL</sequence>
<feature type="region of interest" description="Disordered" evidence="8">
    <location>
        <begin position="122"/>
        <end position="212"/>
    </location>
</feature>
<comment type="caution">
    <text evidence="10">The sequence shown here is derived from an EMBL/GenBank/DDBJ whole genome shotgun (WGS) entry which is preliminary data.</text>
</comment>
<dbReference type="Pfam" id="PF00170">
    <property type="entry name" value="bZIP_1"/>
    <property type="match status" value="1"/>
</dbReference>
<evidence type="ECO:0000259" key="9">
    <source>
        <dbReference type="PROSITE" id="PS50217"/>
    </source>
</evidence>
<dbReference type="InterPro" id="IPR044827">
    <property type="entry name" value="GBF-like"/>
</dbReference>
<dbReference type="PROSITE" id="PS00036">
    <property type="entry name" value="BZIP_BASIC"/>
    <property type="match status" value="1"/>
</dbReference>
<dbReference type="GO" id="GO:0000976">
    <property type="term" value="F:transcription cis-regulatory region binding"/>
    <property type="evidence" value="ECO:0007669"/>
    <property type="project" value="UniProtKB-ARBA"/>
</dbReference>
<dbReference type="Gene3D" id="1.20.5.170">
    <property type="match status" value="1"/>
</dbReference>
<dbReference type="InterPro" id="IPR012900">
    <property type="entry name" value="MFMR"/>
</dbReference>
<dbReference type="Pfam" id="PF16596">
    <property type="entry name" value="MFMR_assoc"/>
    <property type="match status" value="1"/>
</dbReference>
<accession>A0A835UZ17</accession>
<proteinExistence type="inferred from homology"/>
<comment type="similarity">
    <text evidence="2">Belongs to the bZIP family.</text>
</comment>
<dbReference type="CDD" id="cd14702">
    <property type="entry name" value="bZIP_plant_GBF1"/>
    <property type="match status" value="1"/>
</dbReference>
<evidence type="ECO:0000256" key="3">
    <source>
        <dbReference type="ARBA" id="ARBA00023015"/>
    </source>
</evidence>
<dbReference type="SUPFAM" id="SSF57959">
    <property type="entry name" value="Leucine zipper domain"/>
    <property type="match status" value="1"/>
</dbReference>
<organism evidence="10 11">
    <name type="scientific">Vanilla planifolia</name>
    <name type="common">Vanilla</name>
    <dbReference type="NCBI Taxonomy" id="51239"/>
    <lineage>
        <taxon>Eukaryota</taxon>
        <taxon>Viridiplantae</taxon>
        <taxon>Streptophyta</taxon>
        <taxon>Embryophyta</taxon>
        <taxon>Tracheophyta</taxon>
        <taxon>Spermatophyta</taxon>
        <taxon>Magnoliopsida</taxon>
        <taxon>Liliopsida</taxon>
        <taxon>Asparagales</taxon>
        <taxon>Orchidaceae</taxon>
        <taxon>Vanilloideae</taxon>
        <taxon>Vanilleae</taxon>
        <taxon>Vanilla</taxon>
    </lineage>
</organism>
<dbReference type="Proteomes" id="UP000639772">
    <property type="component" value="Chromosome 6"/>
</dbReference>
<dbReference type="PROSITE" id="PS50217">
    <property type="entry name" value="BZIP"/>
    <property type="match status" value="1"/>
</dbReference>
<evidence type="ECO:0000256" key="6">
    <source>
        <dbReference type="ARBA" id="ARBA00023242"/>
    </source>
</evidence>
<feature type="domain" description="BZIP" evidence="9">
    <location>
        <begin position="307"/>
        <end position="370"/>
    </location>
</feature>
<dbReference type="SMART" id="SM00338">
    <property type="entry name" value="BRLZ"/>
    <property type="match status" value="1"/>
</dbReference>
<dbReference type="InterPro" id="IPR046347">
    <property type="entry name" value="bZIP_sf"/>
</dbReference>
<protein>
    <recommendedName>
        <fullName evidence="9">BZIP domain-containing protein</fullName>
    </recommendedName>
</protein>
<feature type="coiled-coil region" evidence="7">
    <location>
        <begin position="332"/>
        <end position="373"/>
    </location>
</feature>
<evidence type="ECO:0000256" key="8">
    <source>
        <dbReference type="SAM" id="MobiDB-lite"/>
    </source>
</evidence>
<dbReference type="AlphaFoldDB" id="A0A835UZ17"/>
<dbReference type="GO" id="GO:0003700">
    <property type="term" value="F:DNA-binding transcription factor activity"/>
    <property type="evidence" value="ECO:0007669"/>
    <property type="project" value="InterPro"/>
</dbReference>
<reference evidence="10 11" key="1">
    <citation type="journal article" date="2020" name="Nat. Food">
        <title>A phased Vanilla planifolia genome enables genetic improvement of flavour and production.</title>
        <authorList>
            <person name="Hasing T."/>
            <person name="Tang H."/>
            <person name="Brym M."/>
            <person name="Khazi F."/>
            <person name="Huang T."/>
            <person name="Chambers A.H."/>
        </authorList>
    </citation>
    <scope>NUCLEOTIDE SEQUENCE [LARGE SCALE GENOMIC DNA]</scope>
    <source>
        <tissue evidence="10">Leaf</tissue>
    </source>
</reference>
<keyword evidence="5" id="KW-0804">Transcription</keyword>
<comment type="subcellular location">
    <subcellularLocation>
        <location evidence="1">Nucleus</location>
    </subcellularLocation>
</comment>
<keyword evidence="6" id="KW-0539">Nucleus</keyword>
<dbReference type="FunFam" id="1.20.5.170:FF:000020">
    <property type="entry name" value="BZIP transcription factor"/>
    <property type="match status" value="1"/>
</dbReference>
<feature type="compositionally biased region" description="Low complexity" evidence="8">
    <location>
        <begin position="169"/>
        <end position="190"/>
    </location>
</feature>
<dbReference type="Pfam" id="PF07777">
    <property type="entry name" value="MFMR"/>
    <property type="match status" value="1"/>
</dbReference>
<evidence type="ECO:0000256" key="4">
    <source>
        <dbReference type="ARBA" id="ARBA00023125"/>
    </source>
</evidence>
<feature type="compositionally biased region" description="Basic and acidic residues" evidence="8">
    <location>
        <begin position="316"/>
        <end position="327"/>
    </location>
</feature>
<feature type="region of interest" description="Disordered" evidence="8">
    <location>
        <begin position="308"/>
        <end position="327"/>
    </location>
</feature>
<evidence type="ECO:0000256" key="5">
    <source>
        <dbReference type="ARBA" id="ARBA00023163"/>
    </source>
</evidence>
<evidence type="ECO:0000256" key="2">
    <source>
        <dbReference type="ARBA" id="ARBA00007163"/>
    </source>
</evidence>
<gene>
    <name evidence="10" type="ORF">HPP92_012434</name>
</gene>
<evidence type="ECO:0000256" key="1">
    <source>
        <dbReference type="ARBA" id="ARBA00004123"/>
    </source>
</evidence>
<dbReference type="OrthoDB" id="1642657at2759"/>